<organism evidence="4 5">
    <name type="scientific">Xiphophorus couchianus</name>
    <name type="common">Monterrey platyfish</name>
    <dbReference type="NCBI Taxonomy" id="32473"/>
    <lineage>
        <taxon>Eukaryota</taxon>
        <taxon>Metazoa</taxon>
        <taxon>Chordata</taxon>
        <taxon>Craniata</taxon>
        <taxon>Vertebrata</taxon>
        <taxon>Euteleostomi</taxon>
        <taxon>Actinopterygii</taxon>
        <taxon>Neopterygii</taxon>
        <taxon>Teleostei</taxon>
        <taxon>Neoteleostei</taxon>
        <taxon>Acanthomorphata</taxon>
        <taxon>Ovalentaria</taxon>
        <taxon>Atherinomorphae</taxon>
        <taxon>Cyprinodontiformes</taxon>
        <taxon>Poeciliidae</taxon>
        <taxon>Poeciliinae</taxon>
        <taxon>Xiphophorus</taxon>
    </lineage>
</organism>
<dbReference type="Gene3D" id="3.40.50.360">
    <property type="match status" value="1"/>
</dbReference>
<keyword evidence="5" id="KW-1185">Reference proteome</keyword>
<dbReference type="Proteomes" id="UP000261380">
    <property type="component" value="Unplaced"/>
</dbReference>
<dbReference type="Pfam" id="PF00258">
    <property type="entry name" value="Flavodoxin_1"/>
    <property type="match status" value="1"/>
</dbReference>
<evidence type="ECO:0000256" key="1">
    <source>
        <dbReference type="SAM" id="Phobius"/>
    </source>
</evidence>
<protein>
    <recommendedName>
        <fullName evidence="3">Flavodoxin-like domain-containing protein</fullName>
    </recommendedName>
</protein>
<evidence type="ECO:0000313" key="5">
    <source>
        <dbReference type="Proteomes" id="UP000261380"/>
    </source>
</evidence>
<reference evidence="4" key="2">
    <citation type="submission" date="2025-09" db="UniProtKB">
        <authorList>
            <consortium name="Ensembl"/>
        </authorList>
    </citation>
    <scope>IDENTIFICATION</scope>
</reference>
<keyword evidence="1" id="KW-1133">Transmembrane helix</keyword>
<keyword evidence="1" id="KW-0812">Transmembrane</keyword>
<dbReference type="InterPro" id="IPR029039">
    <property type="entry name" value="Flavoprotein-like_sf"/>
</dbReference>
<name>A0A3B5MXJ2_9TELE</name>
<dbReference type="STRING" id="32473.ENSXCOP00000026382"/>
<evidence type="ECO:0000313" key="4">
    <source>
        <dbReference type="Ensembl" id="ENSXCOP00000026382.1"/>
    </source>
</evidence>
<feature type="domain" description="Flavodoxin-like" evidence="3">
    <location>
        <begin position="86"/>
        <end position="143"/>
    </location>
</feature>
<feature type="chain" id="PRO_5017460190" description="Flavodoxin-like domain-containing protein" evidence="2">
    <location>
        <begin position="17"/>
        <end position="143"/>
    </location>
</feature>
<keyword evidence="1" id="KW-0472">Membrane</keyword>
<evidence type="ECO:0000256" key="2">
    <source>
        <dbReference type="SAM" id="SignalP"/>
    </source>
</evidence>
<dbReference type="InterPro" id="IPR008254">
    <property type="entry name" value="Flavodoxin/NO_synth"/>
</dbReference>
<dbReference type="GeneTree" id="ENSGT00940000178129"/>
<dbReference type="AlphaFoldDB" id="A0A3B5MXJ2"/>
<accession>A0A3B5MXJ2</accession>
<proteinExistence type="predicted"/>
<dbReference type="GO" id="GO:0010181">
    <property type="term" value="F:FMN binding"/>
    <property type="evidence" value="ECO:0007669"/>
    <property type="project" value="InterPro"/>
</dbReference>
<feature type="signal peptide" evidence="2">
    <location>
        <begin position="1"/>
        <end position="16"/>
    </location>
</feature>
<feature type="transmembrane region" description="Helical" evidence="1">
    <location>
        <begin position="42"/>
        <end position="60"/>
    </location>
</feature>
<reference evidence="4" key="1">
    <citation type="submission" date="2025-08" db="UniProtKB">
        <authorList>
            <consortium name="Ensembl"/>
        </authorList>
    </citation>
    <scope>IDENTIFICATION</scope>
</reference>
<keyword evidence="2" id="KW-0732">Signal</keyword>
<dbReference type="SUPFAM" id="SSF52218">
    <property type="entry name" value="Flavoproteins"/>
    <property type="match status" value="1"/>
</dbReference>
<dbReference type="Ensembl" id="ENSXCOT00000026702.1">
    <property type="protein sequence ID" value="ENSXCOP00000026382.1"/>
    <property type="gene ID" value="ENSXCOG00000019701.1"/>
</dbReference>
<dbReference type="PROSITE" id="PS50902">
    <property type="entry name" value="FLAVODOXIN_LIKE"/>
    <property type="match status" value="1"/>
</dbReference>
<evidence type="ECO:0000259" key="3">
    <source>
        <dbReference type="PROSITE" id="PS50902"/>
    </source>
</evidence>
<sequence>MLALFTVISFLAGSLSTSDTKVPQDVRSPTENYLLWTWNNRLYVYSAAALLLGFCFLLQVTRRKVQKAAKNQISSDKDGDVHVSGVKIFYGSQTGTAKGFASELSQEVQTLGIPAEVIDMKDYDPDDRLADEVIWWKSLPLPA</sequence>